<organism evidence="2 3">
    <name type="scientific">Flagellimonas aurea</name>
    <dbReference type="NCBI Taxonomy" id="2915619"/>
    <lineage>
        <taxon>Bacteria</taxon>
        <taxon>Pseudomonadati</taxon>
        <taxon>Bacteroidota</taxon>
        <taxon>Flavobacteriia</taxon>
        <taxon>Flavobacteriales</taxon>
        <taxon>Flavobacteriaceae</taxon>
        <taxon>Flagellimonas</taxon>
    </lineage>
</organism>
<proteinExistence type="predicted"/>
<evidence type="ECO:0000313" key="3">
    <source>
        <dbReference type="Proteomes" id="UP000664044"/>
    </source>
</evidence>
<evidence type="ECO:0000313" key="2">
    <source>
        <dbReference type="EMBL" id="MBO0355879.1"/>
    </source>
</evidence>
<dbReference type="EMBL" id="JAFLNL010000013">
    <property type="protein sequence ID" value="MBO0355879.1"/>
    <property type="molecule type" value="Genomic_DNA"/>
</dbReference>
<accession>A0ABS3G8Z6</accession>
<protein>
    <submittedName>
        <fullName evidence="2">STAS-like domain-containing protein</fullName>
    </submittedName>
</protein>
<evidence type="ECO:0000259" key="1">
    <source>
        <dbReference type="Pfam" id="PF14213"/>
    </source>
</evidence>
<feature type="domain" description="DUF4325" evidence="1">
    <location>
        <begin position="26"/>
        <end position="85"/>
    </location>
</feature>
<reference evidence="2 3" key="1">
    <citation type="submission" date="2021-03" db="EMBL/GenBank/DDBJ databases">
        <title>Muricauda lutimaris sp. nov. and Muricauda ruestringensis sp. nov, two marine members of the Flavobacteriaceae isolated from deep sea sediments of Western Pacific.</title>
        <authorList>
            <person name="Zhao S."/>
            <person name="Liu R."/>
        </authorList>
    </citation>
    <scope>NUCLEOTIDE SEQUENCE [LARGE SCALE GENOMIC DNA]</scope>
    <source>
        <strain evidence="2 3">BC31-1-A7</strain>
    </source>
</reference>
<name>A0ABS3G8Z6_9FLAO</name>
<dbReference type="InterPro" id="IPR025474">
    <property type="entry name" value="DUF4325"/>
</dbReference>
<comment type="caution">
    <text evidence="2">The sequence shown here is derived from an EMBL/GenBank/DDBJ whole genome shotgun (WGS) entry which is preliminary data.</text>
</comment>
<gene>
    <name evidence="2" type="ORF">J0656_17815</name>
</gene>
<sequence>MEMVTENTKTIRFSEIGSSLGTRDLAARLRDDVLLDIDQIDKIIFDFEGVNVITNSFANEYFGKLIERISVEKFRNKFAFINANDFIQRVLISSF</sequence>
<dbReference type="Pfam" id="PF14213">
    <property type="entry name" value="DUF4325"/>
    <property type="match status" value="1"/>
</dbReference>
<keyword evidence="3" id="KW-1185">Reference proteome</keyword>
<dbReference type="Proteomes" id="UP000664044">
    <property type="component" value="Unassembled WGS sequence"/>
</dbReference>